<evidence type="ECO:0000313" key="2">
    <source>
        <dbReference type="Proteomes" id="UP000526734"/>
    </source>
</evidence>
<name>A0A7W3Z9D6_9PSEU</name>
<protein>
    <submittedName>
        <fullName evidence="1">Uncharacterized protein</fullName>
    </submittedName>
</protein>
<reference evidence="1 2" key="1">
    <citation type="submission" date="2020-08" db="EMBL/GenBank/DDBJ databases">
        <title>Amycolatopsis sp. nov. DR6-1 isolated from Dendrobium heterocarpum.</title>
        <authorList>
            <person name="Tedsree N."/>
            <person name="Kuncharoen N."/>
            <person name="Likhitwitayawuid K."/>
            <person name="Tanasupawat S."/>
        </authorList>
    </citation>
    <scope>NUCLEOTIDE SEQUENCE [LARGE SCALE GENOMIC DNA]</scope>
    <source>
        <strain evidence="1 2">DR6-1</strain>
    </source>
</reference>
<gene>
    <name evidence="1" type="ORF">H4281_05130</name>
</gene>
<evidence type="ECO:0000313" key="1">
    <source>
        <dbReference type="EMBL" id="MBB1152503.1"/>
    </source>
</evidence>
<dbReference type="RefSeq" id="WP_182889716.1">
    <property type="nucleotide sequence ID" value="NZ_JACGZW010000002.1"/>
</dbReference>
<organism evidence="1 2">
    <name type="scientific">Amycolatopsis dendrobii</name>
    <dbReference type="NCBI Taxonomy" id="2760662"/>
    <lineage>
        <taxon>Bacteria</taxon>
        <taxon>Bacillati</taxon>
        <taxon>Actinomycetota</taxon>
        <taxon>Actinomycetes</taxon>
        <taxon>Pseudonocardiales</taxon>
        <taxon>Pseudonocardiaceae</taxon>
        <taxon>Amycolatopsis</taxon>
    </lineage>
</organism>
<sequence length="314" mass="34486">MTLTSGPAPISVQRGWEYARCAFALRQDLTSAGAEALYDHALNNGLAVIVATAWPDAELQPVERKASTPGALRVKPASELLKTLVEKAESHTVTVSGDRPAATQVRVTDIQLSSDSDGEPQVVTMTASTLGENDPPTTTFFFGENQEEQIVPADTVTINVAVLREAIEIVHPVRHGRARTGSLEQRHLDALLALDEHPRLQGLDGLEVDASYVEDKARDLWLWDNAVDYLELLSDDEIARRVEAADAHAHRSAAEWGLQSCPVCNNETLIPTHIDDFGLGIGVGTCFVCGFWRSQRAVDEESQNMMWELHHKYD</sequence>
<dbReference type="EMBL" id="JACGZW010000002">
    <property type="protein sequence ID" value="MBB1152503.1"/>
    <property type="molecule type" value="Genomic_DNA"/>
</dbReference>
<accession>A0A7W3Z9D6</accession>
<keyword evidence="2" id="KW-1185">Reference proteome</keyword>
<dbReference type="AlphaFoldDB" id="A0A7W3Z9D6"/>
<comment type="caution">
    <text evidence="1">The sequence shown here is derived from an EMBL/GenBank/DDBJ whole genome shotgun (WGS) entry which is preliminary data.</text>
</comment>
<dbReference type="Proteomes" id="UP000526734">
    <property type="component" value="Unassembled WGS sequence"/>
</dbReference>
<proteinExistence type="predicted"/>